<protein>
    <submittedName>
        <fullName evidence="2">Uncharacterized protein</fullName>
    </submittedName>
</protein>
<evidence type="ECO:0000313" key="2">
    <source>
        <dbReference type="EMBL" id="CAD7441844.1"/>
    </source>
</evidence>
<name>A0A7R9EXH0_9NEOP</name>
<dbReference type="AlphaFoldDB" id="A0A7R9EXH0"/>
<feature type="region of interest" description="Disordered" evidence="1">
    <location>
        <begin position="516"/>
        <end position="538"/>
    </location>
</feature>
<evidence type="ECO:0000256" key="1">
    <source>
        <dbReference type="SAM" id="MobiDB-lite"/>
    </source>
</evidence>
<reference evidence="2" key="1">
    <citation type="submission" date="2020-11" db="EMBL/GenBank/DDBJ databases">
        <authorList>
            <person name="Tran Van P."/>
        </authorList>
    </citation>
    <scope>NUCLEOTIDE SEQUENCE</scope>
</reference>
<organism evidence="2">
    <name type="scientific">Timema bartmani</name>
    <dbReference type="NCBI Taxonomy" id="61472"/>
    <lineage>
        <taxon>Eukaryota</taxon>
        <taxon>Metazoa</taxon>
        <taxon>Ecdysozoa</taxon>
        <taxon>Arthropoda</taxon>
        <taxon>Hexapoda</taxon>
        <taxon>Insecta</taxon>
        <taxon>Pterygota</taxon>
        <taxon>Neoptera</taxon>
        <taxon>Polyneoptera</taxon>
        <taxon>Phasmatodea</taxon>
        <taxon>Timematodea</taxon>
        <taxon>Timematoidea</taxon>
        <taxon>Timematidae</taxon>
        <taxon>Timema</taxon>
    </lineage>
</organism>
<sequence length="551" mass="60869">MTLEAAPEDILKLVSCTCRSNCSTSQCSCKKSGLACTRLYKVCEGLTCLNSEHEEEEPMLIDLEDLIEGDSINFEGTFSSERICVVAVTTAVDICPVICVSAQSIAPHTGGRGGGDTHVAYLSIITILIHYVPPALPMMTGSLTPLLTDRTPAHTITGHGLRAGITRYLASSPTQSHTTRRSGYESPDITPWSLPRVDKGFHDGVPDATVGMGRSSASLRVVWEVGWSPEDQAKEQKRLSLCLGKQEYTGAEYRRMDITHSRKRLILWPYANGLTGRRCGASFPMTSLTFPAAELRCGSQLHLTSRVTSSHRNLPNISGDSRIVTLIRGLVRTTPHRIVKVRMNALSTIRPRRLLRGLSLFFASTTFVLEILSISLHILRCCYSLTAMDRTNYGGLMNNGGECGRKVLANNCETYDRPALKSTQVPYRNPTGMKDSRMCCDGPINSLDWPSRPSHSSLYHLNSEQILWEIDNMPSSALPLSSSYRHITPYYGGPTRLSLQPSDRSRYFPKSSFSFGLREAEPDPVPEPQLNRESGSTGDGTQYLWICIQEL</sequence>
<proteinExistence type="predicted"/>
<accession>A0A7R9EXH0</accession>
<dbReference type="EMBL" id="OD565463">
    <property type="protein sequence ID" value="CAD7441844.1"/>
    <property type="molecule type" value="Genomic_DNA"/>
</dbReference>
<gene>
    <name evidence="2" type="ORF">TBIB3V08_LOCUS4290</name>
</gene>